<dbReference type="GO" id="GO:0008654">
    <property type="term" value="P:phospholipid biosynthetic process"/>
    <property type="evidence" value="ECO:0007669"/>
    <property type="project" value="UniProtKB-KW"/>
</dbReference>
<dbReference type="GO" id="GO:0141153">
    <property type="term" value="F:glycerol-3-phosphate dehydrogenase (NADP+) activity"/>
    <property type="evidence" value="ECO:0007669"/>
    <property type="project" value="RHEA"/>
</dbReference>
<gene>
    <name evidence="11" type="ORF">A2V92_01825</name>
</gene>
<evidence type="ECO:0000256" key="4">
    <source>
        <dbReference type="ARBA" id="ARBA00023098"/>
    </source>
</evidence>
<evidence type="ECO:0000313" key="11">
    <source>
        <dbReference type="EMBL" id="OGI44867.1"/>
    </source>
</evidence>
<evidence type="ECO:0000259" key="9">
    <source>
        <dbReference type="Pfam" id="PF01210"/>
    </source>
</evidence>
<evidence type="ECO:0000256" key="3">
    <source>
        <dbReference type="ARBA" id="ARBA00023002"/>
    </source>
</evidence>
<comment type="similarity">
    <text evidence="1 7">Belongs to the NAD-dependent glycerol-3-phosphate dehydrogenase family.</text>
</comment>
<dbReference type="SUPFAM" id="SSF51735">
    <property type="entry name" value="NAD(P)-binding Rossmann-fold domains"/>
    <property type="match status" value="1"/>
</dbReference>
<dbReference type="InterPro" id="IPR006168">
    <property type="entry name" value="G3P_DH_NAD-dep"/>
</dbReference>
<dbReference type="InterPro" id="IPR036291">
    <property type="entry name" value="NAD(P)-bd_dom_sf"/>
</dbReference>
<protein>
    <recommendedName>
        <fullName evidence="8">Glycerol-3-phosphate dehydrogenase</fullName>
        <ecNumber evidence="8">1.1.1.94</ecNumber>
    </recommendedName>
</protein>
<dbReference type="EMBL" id="MFST01000032">
    <property type="protein sequence ID" value="OGI44867.1"/>
    <property type="molecule type" value="Genomic_DNA"/>
</dbReference>
<evidence type="ECO:0000256" key="6">
    <source>
        <dbReference type="ARBA" id="ARBA00023264"/>
    </source>
</evidence>
<dbReference type="Proteomes" id="UP000179344">
    <property type="component" value="Unassembled WGS sequence"/>
</dbReference>
<reference evidence="11 12" key="1">
    <citation type="journal article" date="2016" name="Nat. Commun.">
        <title>Thousands of microbial genomes shed light on interconnected biogeochemical processes in an aquifer system.</title>
        <authorList>
            <person name="Anantharaman K."/>
            <person name="Brown C.T."/>
            <person name="Hug L.A."/>
            <person name="Sharon I."/>
            <person name="Castelle C.J."/>
            <person name="Probst A.J."/>
            <person name="Thomas B.C."/>
            <person name="Singh A."/>
            <person name="Wilkins M.J."/>
            <person name="Karaoz U."/>
            <person name="Brodie E.L."/>
            <person name="Williams K.H."/>
            <person name="Hubbard S.S."/>
            <person name="Banfield J.F."/>
        </authorList>
    </citation>
    <scope>NUCLEOTIDE SEQUENCE [LARGE SCALE GENOMIC DNA]</scope>
</reference>
<dbReference type="InterPro" id="IPR011128">
    <property type="entry name" value="G3P_DH_NAD-dep_N"/>
</dbReference>
<keyword evidence="3 7" id="KW-0560">Oxidoreductase</keyword>
<dbReference type="GO" id="GO:0046168">
    <property type="term" value="P:glycerol-3-phosphate catabolic process"/>
    <property type="evidence" value="ECO:0007669"/>
    <property type="project" value="InterPro"/>
</dbReference>
<evidence type="ECO:0000313" key="12">
    <source>
        <dbReference type="Proteomes" id="UP000179344"/>
    </source>
</evidence>
<name>A0A1F6TI91_9PROT</name>
<dbReference type="AlphaFoldDB" id="A0A1F6TI91"/>
<dbReference type="SUPFAM" id="SSF48179">
    <property type="entry name" value="6-phosphogluconate dehydrogenase C-terminal domain-like"/>
    <property type="match status" value="1"/>
</dbReference>
<dbReference type="PANTHER" id="PTHR11728">
    <property type="entry name" value="GLYCEROL-3-PHOSPHATE DEHYDROGENASE"/>
    <property type="match status" value="1"/>
</dbReference>
<dbReference type="PANTHER" id="PTHR11728:SF1">
    <property type="entry name" value="GLYCEROL-3-PHOSPHATE DEHYDROGENASE [NAD(+)] 2, CHLOROPLASTIC"/>
    <property type="match status" value="1"/>
</dbReference>
<dbReference type="InterPro" id="IPR008927">
    <property type="entry name" value="6-PGluconate_DH-like_C_sf"/>
</dbReference>
<dbReference type="EC" id="1.1.1.94" evidence="8"/>
<organism evidence="11 12">
    <name type="scientific">Candidatus Muproteobacteria bacterium RBG_16_65_31</name>
    <dbReference type="NCBI Taxonomy" id="1817759"/>
    <lineage>
        <taxon>Bacteria</taxon>
        <taxon>Pseudomonadati</taxon>
        <taxon>Pseudomonadota</taxon>
        <taxon>Candidatus Muproteobacteria</taxon>
    </lineage>
</organism>
<accession>A0A1F6TI91</accession>
<dbReference type="Pfam" id="PF01210">
    <property type="entry name" value="NAD_Gly3P_dh_N"/>
    <property type="match status" value="1"/>
</dbReference>
<dbReference type="InterPro" id="IPR013328">
    <property type="entry name" value="6PGD_dom2"/>
</dbReference>
<dbReference type="GO" id="GO:0005829">
    <property type="term" value="C:cytosol"/>
    <property type="evidence" value="ECO:0007669"/>
    <property type="project" value="TreeGrafter"/>
</dbReference>
<evidence type="ECO:0000256" key="8">
    <source>
        <dbReference type="RuleBase" id="RU000439"/>
    </source>
</evidence>
<proteinExistence type="inferred from homology"/>
<feature type="domain" description="Glycerol-3-phosphate dehydrogenase NAD-dependent C-terminal" evidence="10">
    <location>
        <begin position="144"/>
        <end position="273"/>
    </location>
</feature>
<evidence type="ECO:0000256" key="7">
    <source>
        <dbReference type="RuleBase" id="RU000437"/>
    </source>
</evidence>
<keyword evidence="6" id="KW-1208">Phospholipid metabolism</keyword>
<evidence type="ECO:0000256" key="5">
    <source>
        <dbReference type="ARBA" id="ARBA00023209"/>
    </source>
</evidence>
<evidence type="ECO:0000256" key="1">
    <source>
        <dbReference type="ARBA" id="ARBA00011009"/>
    </source>
</evidence>
<keyword evidence="4" id="KW-0443">Lipid metabolism</keyword>
<keyword evidence="7" id="KW-0520">NAD</keyword>
<comment type="catalytic activity">
    <reaction evidence="8">
        <text>sn-glycerol 3-phosphate + NADP(+) = dihydroxyacetone phosphate + NADPH + H(+)</text>
        <dbReference type="Rhea" id="RHEA:11096"/>
        <dbReference type="ChEBI" id="CHEBI:15378"/>
        <dbReference type="ChEBI" id="CHEBI:57597"/>
        <dbReference type="ChEBI" id="CHEBI:57642"/>
        <dbReference type="ChEBI" id="CHEBI:57783"/>
        <dbReference type="ChEBI" id="CHEBI:58349"/>
        <dbReference type="EC" id="1.1.1.94"/>
    </reaction>
</comment>
<evidence type="ECO:0000256" key="2">
    <source>
        <dbReference type="ARBA" id="ARBA00022516"/>
    </source>
</evidence>
<keyword evidence="2" id="KW-0444">Lipid biosynthesis</keyword>
<dbReference type="InterPro" id="IPR006109">
    <property type="entry name" value="G3P_DH_NAD-dep_C"/>
</dbReference>
<comment type="caution">
    <text evidence="11">The sequence shown here is derived from an EMBL/GenBank/DDBJ whole genome shotgun (WGS) entry which is preliminary data.</text>
</comment>
<dbReference type="GO" id="GO:0005975">
    <property type="term" value="P:carbohydrate metabolic process"/>
    <property type="evidence" value="ECO:0007669"/>
    <property type="project" value="InterPro"/>
</dbReference>
<feature type="domain" description="Glycerol-3-phosphate dehydrogenase NAD-dependent N-terminal" evidence="9">
    <location>
        <begin position="29"/>
        <end position="116"/>
    </location>
</feature>
<dbReference type="Gene3D" id="1.10.1040.10">
    <property type="entry name" value="N-(1-d-carboxylethyl)-l-norvaline Dehydrogenase, domain 2"/>
    <property type="match status" value="1"/>
</dbReference>
<sequence length="293" mass="31365">MGRAMEYLLRPRHALLIWERRPQGGARPMDLEAAAAQSDFVLFCLPAGPHFELAARLRPALRESCVCLSIAKGVDDEGRTAAQALTQALAGRASGAVLYGPMIAEEIRAGKPAFAQCGAARRDDCVRARALFRDTPLTLDYTADVTGISWSAVLKNVYAILFGAADELGLGDNMRGYLAVAALQEIDRIVRGLGGAAGTPYHLAGLGDLITTATSAGSHHHELGRRLARGAEEAPRGEGVHTLATVRARRLFDTGPYPLFNLIGRMLDEPRAAAAAMRGFLDRVREQADRGPA</sequence>
<dbReference type="GO" id="GO:0051287">
    <property type="term" value="F:NAD binding"/>
    <property type="evidence" value="ECO:0007669"/>
    <property type="project" value="InterPro"/>
</dbReference>
<dbReference type="PRINTS" id="PR00077">
    <property type="entry name" value="GPDHDRGNASE"/>
</dbReference>
<dbReference type="Pfam" id="PF07479">
    <property type="entry name" value="NAD_Gly3P_dh_C"/>
    <property type="match status" value="1"/>
</dbReference>
<keyword evidence="5" id="KW-0594">Phospholipid biosynthesis</keyword>
<dbReference type="Gene3D" id="3.40.50.720">
    <property type="entry name" value="NAD(P)-binding Rossmann-like Domain"/>
    <property type="match status" value="1"/>
</dbReference>
<evidence type="ECO:0000259" key="10">
    <source>
        <dbReference type="Pfam" id="PF07479"/>
    </source>
</evidence>